<feature type="domain" description="ATPase AAA-3" evidence="4">
    <location>
        <begin position="41"/>
        <end position="171"/>
    </location>
</feature>
<evidence type="ECO:0000259" key="4">
    <source>
        <dbReference type="Pfam" id="PF07726"/>
    </source>
</evidence>
<evidence type="ECO:0000256" key="2">
    <source>
        <dbReference type="ARBA" id="ARBA00022840"/>
    </source>
</evidence>
<evidence type="ECO:0000256" key="3">
    <source>
        <dbReference type="ARBA" id="ARBA00061607"/>
    </source>
</evidence>
<dbReference type="SUPFAM" id="SSF52540">
    <property type="entry name" value="P-loop containing nucleoside triphosphate hydrolases"/>
    <property type="match status" value="1"/>
</dbReference>
<evidence type="ECO:0000259" key="5">
    <source>
        <dbReference type="Pfam" id="PF17863"/>
    </source>
</evidence>
<dbReference type="Pfam" id="PF17863">
    <property type="entry name" value="AAA_lid_2"/>
    <property type="match status" value="1"/>
</dbReference>
<dbReference type="AlphaFoldDB" id="A0A919YGB9"/>
<dbReference type="PIRSF" id="PIRSF002849">
    <property type="entry name" value="AAA_ATPase_chaperone_MoxR_prd"/>
    <property type="match status" value="1"/>
</dbReference>
<comment type="caution">
    <text evidence="6">The sequence shown here is derived from an EMBL/GenBank/DDBJ whole genome shotgun (WGS) entry which is preliminary data.</text>
</comment>
<dbReference type="GO" id="GO:0005524">
    <property type="term" value="F:ATP binding"/>
    <property type="evidence" value="ECO:0007669"/>
    <property type="project" value="UniProtKB-KW"/>
</dbReference>
<name>A0A919YGB9_9BACL</name>
<dbReference type="Gene3D" id="1.10.8.80">
    <property type="entry name" value="Magnesium chelatase subunit I, C-Terminal domain"/>
    <property type="match status" value="1"/>
</dbReference>
<comment type="similarity">
    <text evidence="3">Belongs to the MoxR family.</text>
</comment>
<dbReference type="InterPro" id="IPR041628">
    <property type="entry name" value="ChlI/MoxR_AAA_lid"/>
</dbReference>
<gene>
    <name evidence="6" type="ORF">J34TS1_26520</name>
</gene>
<keyword evidence="7" id="KW-1185">Reference proteome</keyword>
<proteinExistence type="inferred from homology"/>
<keyword evidence="1" id="KW-0547">Nucleotide-binding</keyword>
<evidence type="ECO:0000256" key="1">
    <source>
        <dbReference type="ARBA" id="ARBA00022741"/>
    </source>
</evidence>
<accession>A0A919YGB9</accession>
<dbReference type="CDD" id="cd00009">
    <property type="entry name" value="AAA"/>
    <property type="match status" value="1"/>
</dbReference>
<dbReference type="InterPro" id="IPR050764">
    <property type="entry name" value="CbbQ/NirQ/NorQ/GpvN"/>
</dbReference>
<dbReference type="PANTHER" id="PTHR42759">
    <property type="entry name" value="MOXR FAMILY PROTEIN"/>
    <property type="match status" value="1"/>
</dbReference>
<dbReference type="EMBL" id="BORT01000010">
    <property type="protein sequence ID" value="GIO47887.1"/>
    <property type="molecule type" value="Genomic_DNA"/>
</dbReference>
<sequence length="318" mass="35773">MPVSSESLQTVSAIRTNLESCILGKSFEIQLLLTALLAEGHILIEDVPGTGKTQMIKALAKSMNGDYRRVQCNPDILPSDITGVSVFHPREERFFFRPGPVMTNILLADEINRATTKTQSALLEVMEERNVTVDGETYELPKPFMLCATQNPIDFEGTYMLPEAQLDRFMMKISMGYPDAATERNLLRQHKTGQPVDQLQPVANMHQIAEMQKEIRNIFIDDAVTDYLLKIVRATRQHPAVLLGASPRASLSLMMAGKAYAFIQQRDYVLPDDIKILSPYVLSHRIVMRPESRLDNVNAESVVKNILQQVHVPVALER</sequence>
<dbReference type="Pfam" id="PF07726">
    <property type="entry name" value="AAA_3"/>
    <property type="match status" value="1"/>
</dbReference>
<dbReference type="PANTHER" id="PTHR42759:SF5">
    <property type="entry name" value="METHANOL DEHYDROGENASE REGULATOR"/>
    <property type="match status" value="1"/>
</dbReference>
<dbReference type="GO" id="GO:0016887">
    <property type="term" value="F:ATP hydrolysis activity"/>
    <property type="evidence" value="ECO:0007669"/>
    <property type="project" value="InterPro"/>
</dbReference>
<dbReference type="RefSeq" id="WP_212978639.1">
    <property type="nucleotide sequence ID" value="NZ_AP025343.1"/>
</dbReference>
<evidence type="ECO:0000313" key="7">
    <source>
        <dbReference type="Proteomes" id="UP000682811"/>
    </source>
</evidence>
<protein>
    <submittedName>
        <fullName evidence="6">Magnesium chelatase</fullName>
    </submittedName>
</protein>
<evidence type="ECO:0000313" key="6">
    <source>
        <dbReference type="EMBL" id="GIO47887.1"/>
    </source>
</evidence>
<organism evidence="6 7">
    <name type="scientific">Paenibacillus azoreducens</name>
    <dbReference type="NCBI Taxonomy" id="116718"/>
    <lineage>
        <taxon>Bacteria</taxon>
        <taxon>Bacillati</taxon>
        <taxon>Bacillota</taxon>
        <taxon>Bacilli</taxon>
        <taxon>Bacillales</taxon>
        <taxon>Paenibacillaceae</taxon>
        <taxon>Paenibacillus</taxon>
    </lineage>
</organism>
<feature type="domain" description="ChlI/MoxR AAA lid" evidence="5">
    <location>
        <begin position="233"/>
        <end position="304"/>
    </location>
</feature>
<reference evidence="6 7" key="1">
    <citation type="submission" date="2021-03" db="EMBL/GenBank/DDBJ databases">
        <title>Antimicrobial resistance genes in bacteria isolated from Japanese honey, and their potential for conferring macrolide and lincosamide resistance in the American foulbrood pathogen Paenibacillus larvae.</title>
        <authorList>
            <person name="Okamoto M."/>
            <person name="Kumagai M."/>
            <person name="Kanamori H."/>
            <person name="Takamatsu D."/>
        </authorList>
    </citation>
    <scope>NUCLEOTIDE SEQUENCE [LARGE SCALE GENOMIC DNA]</scope>
    <source>
        <strain evidence="6 7">J34TS1</strain>
    </source>
</reference>
<dbReference type="InterPro" id="IPR011703">
    <property type="entry name" value="ATPase_AAA-3"/>
</dbReference>
<dbReference type="InterPro" id="IPR027417">
    <property type="entry name" value="P-loop_NTPase"/>
</dbReference>
<dbReference type="Gene3D" id="3.40.50.300">
    <property type="entry name" value="P-loop containing nucleotide triphosphate hydrolases"/>
    <property type="match status" value="1"/>
</dbReference>
<dbReference type="FunFam" id="3.40.50.300:FF:000640">
    <property type="entry name" value="MoxR family ATPase"/>
    <property type="match status" value="1"/>
</dbReference>
<dbReference type="Proteomes" id="UP000682811">
    <property type="component" value="Unassembled WGS sequence"/>
</dbReference>
<keyword evidence="2" id="KW-0067">ATP-binding</keyword>